<protein>
    <recommendedName>
        <fullName evidence="4 5">Large ribosomal subunit protein uL29</fullName>
    </recommendedName>
</protein>
<evidence type="ECO:0000256" key="1">
    <source>
        <dbReference type="ARBA" id="ARBA00009254"/>
    </source>
</evidence>
<dbReference type="SUPFAM" id="SSF46561">
    <property type="entry name" value="Ribosomal protein L29 (L29p)"/>
    <property type="match status" value="1"/>
</dbReference>
<dbReference type="HAMAP" id="MF_00374">
    <property type="entry name" value="Ribosomal_uL29"/>
    <property type="match status" value="1"/>
</dbReference>
<evidence type="ECO:0000256" key="5">
    <source>
        <dbReference type="HAMAP-Rule" id="MF_00374"/>
    </source>
</evidence>
<keyword evidence="3 5" id="KW-0687">Ribonucleoprotein</keyword>
<evidence type="ECO:0000256" key="2">
    <source>
        <dbReference type="ARBA" id="ARBA00022980"/>
    </source>
</evidence>
<gene>
    <name evidence="5 6" type="primary">rpmC</name>
    <name evidence="6" type="ORF">EFREU_v1c01400</name>
</gene>
<dbReference type="OrthoDB" id="9815192at2"/>
<dbReference type="RefSeq" id="WP_100609127.1">
    <property type="nucleotide sequence ID" value="NZ_CP024962.1"/>
</dbReference>
<accession>A0A2K8NQV5</accession>
<dbReference type="InterPro" id="IPR018254">
    <property type="entry name" value="Ribosomal_uL29_CS"/>
</dbReference>
<evidence type="ECO:0000313" key="6">
    <source>
        <dbReference type="EMBL" id="ATZ16167.1"/>
    </source>
</evidence>
<dbReference type="EMBL" id="CP024962">
    <property type="protein sequence ID" value="ATZ16167.1"/>
    <property type="molecule type" value="Genomic_DNA"/>
</dbReference>
<dbReference type="GO" id="GO:0006412">
    <property type="term" value="P:translation"/>
    <property type="evidence" value="ECO:0007669"/>
    <property type="project" value="UniProtKB-UniRule"/>
</dbReference>
<evidence type="ECO:0000256" key="3">
    <source>
        <dbReference type="ARBA" id="ARBA00023274"/>
    </source>
</evidence>
<dbReference type="KEGG" id="efr:EFREU_v1c01400"/>
<dbReference type="GO" id="GO:0003735">
    <property type="term" value="F:structural constituent of ribosome"/>
    <property type="evidence" value="ECO:0007669"/>
    <property type="project" value="InterPro"/>
</dbReference>
<reference evidence="6 7" key="1">
    <citation type="submission" date="2017-11" db="EMBL/GenBank/DDBJ databases">
        <title>Genome sequence of Entomoplasma freundtii BARC 318 (ATCC 51999).</title>
        <authorList>
            <person name="Lo W.-S."/>
            <person name="Gasparich G.E."/>
            <person name="Kuo C.-H."/>
        </authorList>
    </citation>
    <scope>NUCLEOTIDE SEQUENCE [LARGE SCALE GENOMIC DNA]</scope>
    <source>
        <strain evidence="6 7">BARC 318</strain>
    </source>
</reference>
<keyword evidence="2 5" id="KW-0689">Ribosomal protein</keyword>
<dbReference type="PROSITE" id="PS00579">
    <property type="entry name" value="RIBOSOMAL_L29"/>
    <property type="match status" value="1"/>
</dbReference>
<organism evidence="6 7">
    <name type="scientific">Entomoplasma freundtii</name>
    <dbReference type="NCBI Taxonomy" id="74700"/>
    <lineage>
        <taxon>Bacteria</taxon>
        <taxon>Bacillati</taxon>
        <taxon>Mycoplasmatota</taxon>
        <taxon>Mollicutes</taxon>
        <taxon>Entomoplasmatales</taxon>
        <taxon>Entomoplasmataceae</taxon>
        <taxon>Entomoplasma</taxon>
    </lineage>
</organism>
<dbReference type="InterPro" id="IPR001854">
    <property type="entry name" value="Ribosomal_uL29"/>
</dbReference>
<sequence>MAKTTMKHMEELRLKPVDELLVTGENFRAELFALKFQAAVGSLEKTHRINELKKEIARIELVLGEKRRAGENVNKTLKGDYQKAVAEAEKTGKAVRKKQLEKLEELQKEQFGGLDEEALAEAMKNGEDEGVNK</sequence>
<dbReference type="GO" id="GO:0005840">
    <property type="term" value="C:ribosome"/>
    <property type="evidence" value="ECO:0007669"/>
    <property type="project" value="UniProtKB-KW"/>
</dbReference>
<dbReference type="Pfam" id="PF00831">
    <property type="entry name" value="Ribosomal_L29"/>
    <property type="match status" value="1"/>
</dbReference>
<comment type="similarity">
    <text evidence="1 5">Belongs to the universal ribosomal protein uL29 family.</text>
</comment>
<dbReference type="AlphaFoldDB" id="A0A2K8NQV5"/>
<evidence type="ECO:0000256" key="4">
    <source>
        <dbReference type="ARBA" id="ARBA00035204"/>
    </source>
</evidence>
<dbReference type="CDD" id="cd00427">
    <property type="entry name" value="Ribosomal_L29_HIP"/>
    <property type="match status" value="1"/>
</dbReference>
<dbReference type="Gene3D" id="1.10.287.310">
    <property type="match status" value="1"/>
</dbReference>
<dbReference type="InterPro" id="IPR036049">
    <property type="entry name" value="Ribosomal_uL29_sf"/>
</dbReference>
<dbReference type="Proteomes" id="UP000232222">
    <property type="component" value="Chromosome"/>
</dbReference>
<dbReference type="GO" id="GO:1990904">
    <property type="term" value="C:ribonucleoprotein complex"/>
    <property type="evidence" value="ECO:0007669"/>
    <property type="project" value="UniProtKB-KW"/>
</dbReference>
<keyword evidence="7" id="KW-1185">Reference proteome</keyword>
<evidence type="ECO:0000313" key="7">
    <source>
        <dbReference type="Proteomes" id="UP000232222"/>
    </source>
</evidence>
<proteinExistence type="inferred from homology"/>
<dbReference type="NCBIfam" id="TIGR00012">
    <property type="entry name" value="L29"/>
    <property type="match status" value="1"/>
</dbReference>
<name>A0A2K8NQV5_9MOLU</name>